<organism evidence="8 9">
    <name type="scientific">Psilocybe cf. subviscida</name>
    <dbReference type="NCBI Taxonomy" id="2480587"/>
    <lineage>
        <taxon>Eukaryota</taxon>
        <taxon>Fungi</taxon>
        <taxon>Dikarya</taxon>
        <taxon>Basidiomycota</taxon>
        <taxon>Agaricomycotina</taxon>
        <taxon>Agaricomycetes</taxon>
        <taxon>Agaricomycetidae</taxon>
        <taxon>Agaricales</taxon>
        <taxon>Agaricineae</taxon>
        <taxon>Strophariaceae</taxon>
        <taxon>Psilocybe</taxon>
    </lineage>
</organism>
<protein>
    <recommendedName>
        <fullName evidence="7">Ribosomal protein eL8/eL30/eS12/Gadd45 domain-containing protein</fullName>
    </recommendedName>
</protein>
<feature type="coiled-coil region" evidence="5">
    <location>
        <begin position="265"/>
        <end position="292"/>
    </location>
</feature>
<dbReference type="PANTHER" id="PTHR31027">
    <property type="entry name" value="NUCLEAR SEGREGATION PROTEIN BFR1"/>
    <property type="match status" value="1"/>
</dbReference>
<dbReference type="Proteomes" id="UP000567179">
    <property type="component" value="Unassembled WGS sequence"/>
</dbReference>
<dbReference type="InterPro" id="IPR018492">
    <property type="entry name" value="Ribosomal_eL8/Nhp2"/>
</dbReference>
<comment type="caution">
    <text evidence="8">The sequence shown here is derived from an EMBL/GenBank/DDBJ whole genome shotgun (WGS) entry which is preliminary data.</text>
</comment>
<dbReference type="InterPro" id="IPR004037">
    <property type="entry name" value="Ribosomal_eL8-like_CS"/>
</dbReference>
<feature type="region of interest" description="Disordered" evidence="6">
    <location>
        <begin position="207"/>
        <end position="265"/>
    </location>
</feature>
<comment type="similarity">
    <text evidence="2">Belongs to the eukaryotic ribosomal protein eL8 family.</text>
</comment>
<dbReference type="Gene3D" id="3.30.1330.30">
    <property type="match status" value="1"/>
</dbReference>
<dbReference type="GO" id="GO:0042254">
    <property type="term" value="P:ribosome biogenesis"/>
    <property type="evidence" value="ECO:0007669"/>
    <property type="project" value="InterPro"/>
</dbReference>
<proteinExistence type="inferred from homology"/>
<evidence type="ECO:0000256" key="4">
    <source>
        <dbReference type="ARBA" id="ARBA00023274"/>
    </source>
</evidence>
<comment type="subcellular location">
    <subcellularLocation>
        <location evidence="1">Nucleus</location>
        <location evidence="1">Nucleolus</location>
    </subcellularLocation>
</comment>
<evidence type="ECO:0000256" key="6">
    <source>
        <dbReference type="SAM" id="MobiDB-lite"/>
    </source>
</evidence>
<dbReference type="PROSITE" id="PS01082">
    <property type="entry name" value="RIBOSOMAL_L7AE"/>
    <property type="match status" value="1"/>
</dbReference>
<dbReference type="InterPro" id="IPR039604">
    <property type="entry name" value="Bfr1"/>
</dbReference>
<evidence type="ECO:0000313" key="9">
    <source>
        <dbReference type="Proteomes" id="UP000567179"/>
    </source>
</evidence>
<accession>A0A8H5F2G7</accession>
<feature type="compositionally biased region" description="Low complexity" evidence="6">
    <location>
        <begin position="224"/>
        <end position="238"/>
    </location>
</feature>
<dbReference type="GO" id="GO:0008298">
    <property type="term" value="P:intracellular mRNA localization"/>
    <property type="evidence" value="ECO:0007669"/>
    <property type="project" value="TreeGrafter"/>
</dbReference>
<evidence type="ECO:0000256" key="5">
    <source>
        <dbReference type="SAM" id="Coils"/>
    </source>
</evidence>
<feature type="compositionally biased region" description="Basic and acidic residues" evidence="6">
    <location>
        <begin position="255"/>
        <end position="265"/>
    </location>
</feature>
<dbReference type="GO" id="GO:0005783">
    <property type="term" value="C:endoplasmic reticulum"/>
    <property type="evidence" value="ECO:0007669"/>
    <property type="project" value="TreeGrafter"/>
</dbReference>
<dbReference type="Pfam" id="PF01248">
    <property type="entry name" value="Ribosomal_L7Ae"/>
    <property type="match status" value="1"/>
</dbReference>
<evidence type="ECO:0000313" key="8">
    <source>
        <dbReference type="EMBL" id="KAF5320923.1"/>
    </source>
</evidence>
<dbReference type="SUPFAM" id="SSF55315">
    <property type="entry name" value="L30e-like"/>
    <property type="match status" value="1"/>
</dbReference>
<dbReference type="EMBL" id="JAACJJ010000028">
    <property type="protein sequence ID" value="KAF5320923.1"/>
    <property type="molecule type" value="Genomic_DNA"/>
</dbReference>
<dbReference type="GO" id="GO:0005730">
    <property type="term" value="C:nucleolus"/>
    <property type="evidence" value="ECO:0007669"/>
    <property type="project" value="UniProtKB-SubCell"/>
</dbReference>
<evidence type="ECO:0000256" key="2">
    <source>
        <dbReference type="ARBA" id="ARBA00007337"/>
    </source>
</evidence>
<dbReference type="PANTHER" id="PTHR31027:SF2">
    <property type="entry name" value="LEBERCILIN DOMAIN-CONTAINING PROTEIN"/>
    <property type="match status" value="1"/>
</dbReference>
<dbReference type="InterPro" id="IPR004038">
    <property type="entry name" value="Ribosomal_eL8/eL30/eS12/Gad45"/>
</dbReference>
<feature type="region of interest" description="Disordered" evidence="6">
    <location>
        <begin position="687"/>
        <end position="726"/>
    </location>
</feature>
<name>A0A8H5F2G7_9AGAR</name>
<dbReference type="OrthoDB" id="2195113at2759"/>
<dbReference type="GO" id="GO:0042175">
    <property type="term" value="C:nuclear outer membrane-endoplasmic reticulum membrane network"/>
    <property type="evidence" value="ECO:0007669"/>
    <property type="project" value="TreeGrafter"/>
</dbReference>
<dbReference type="PRINTS" id="PR00881">
    <property type="entry name" value="L7ARS6FAMILY"/>
</dbReference>
<sequence>MTWDKSEKKRKEVEADVEDVEMGDASTESPKKQKKEKDEVTVAVEDLSPLAHPLAQKKLAKKLHKTIKKASKARQVKRGVKEVVKGIRKGEKGLLVLAADINPIDIISHLPILCEESQIPYVWVSSKEELGHASSTKRPTSCVMVCPNQKRKVKRKEGQTEEKDDDYSELYQECYKEVEKFLIAQNYAVFTHSPITSDSTIHVSTTMSAPKSKSAPVANGTAKGKGPSTSGTATPTSAVADKDNSDQLVTFAGGRPDKAAHDADQTRIKSEIDSLQVKLNEARDKISFATKSGGGNDRRNVLRAEMDTLRDQQSTSKNSRGKTLDQVKALQEGVQKKIKDLQAAKSKINFKTVADVDAHIKNLEKQVESGSMKLAEEKRALQEISSLKRNRKAVEGFQEQEDSIQADRAKIDELRKELDDPARAAINKRYDEIKEELDALKKESDVAYAGRNKLFEERDKLNAQIKALYDEKRESANRYREANDRFYAKLSEDRARRAEKARAQRAADEAEKKKEIAERLLEEAQSPAFQAQVEDCQTLIDFLSGKSTNVTYKSQSLVPKAELAGVPKLEIRKVEEAPEGAIVRKKKGEEEETDYFFGGKGKGKGKKGGKPAEKKEAAPPPASSALNIPLPTLTALLSLSIPPPASNADVPRVIEDLSTKKAWFEANQARVTAENIAKAQKEIARLNKGEANGAVPPNGDGEDPAEPAPTPSVGAAEGTPVSTEAVDDKLEVVEEAAKESS</sequence>
<feature type="domain" description="Ribosomal protein eL8/eL30/eS12/Gadd45" evidence="7">
    <location>
        <begin position="62"/>
        <end position="151"/>
    </location>
</feature>
<dbReference type="InterPro" id="IPR002415">
    <property type="entry name" value="H/ACA_rnp_Nhp2-like"/>
</dbReference>
<feature type="region of interest" description="Disordered" evidence="6">
    <location>
        <begin position="594"/>
        <end position="627"/>
    </location>
</feature>
<evidence type="ECO:0000259" key="7">
    <source>
        <dbReference type="Pfam" id="PF01248"/>
    </source>
</evidence>
<feature type="compositionally biased region" description="Basic and acidic residues" evidence="6">
    <location>
        <begin position="1"/>
        <end position="14"/>
    </location>
</feature>
<keyword evidence="3" id="KW-0539">Nucleus</keyword>
<dbReference type="GO" id="GO:0003729">
    <property type="term" value="F:mRNA binding"/>
    <property type="evidence" value="ECO:0007669"/>
    <property type="project" value="TreeGrafter"/>
</dbReference>
<dbReference type="GO" id="GO:1990904">
    <property type="term" value="C:ribonucleoprotein complex"/>
    <property type="evidence" value="ECO:0007669"/>
    <property type="project" value="UniProtKB-KW"/>
</dbReference>
<evidence type="ECO:0000256" key="3">
    <source>
        <dbReference type="ARBA" id="ARBA00023242"/>
    </source>
</evidence>
<dbReference type="PRINTS" id="PR00883">
    <property type="entry name" value="NUCLEARHMG"/>
</dbReference>
<feature type="compositionally biased region" description="Basic and acidic residues" evidence="6">
    <location>
        <begin position="29"/>
        <end position="39"/>
    </location>
</feature>
<feature type="region of interest" description="Disordered" evidence="6">
    <location>
        <begin position="1"/>
        <end position="39"/>
    </location>
</feature>
<keyword evidence="5" id="KW-0175">Coiled coil</keyword>
<keyword evidence="4" id="KW-0687">Ribonucleoprotein</keyword>
<dbReference type="AlphaFoldDB" id="A0A8H5F2G7"/>
<reference evidence="8 9" key="1">
    <citation type="journal article" date="2020" name="ISME J.">
        <title>Uncovering the hidden diversity of litter-decomposition mechanisms in mushroom-forming fungi.</title>
        <authorList>
            <person name="Floudas D."/>
            <person name="Bentzer J."/>
            <person name="Ahren D."/>
            <person name="Johansson T."/>
            <person name="Persson P."/>
            <person name="Tunlid A."/>
        </authorList>
    </citation>
    <scope>NUCLEOTIDE SEQUENCE [LARGE SCALE GENOMIC DNA]</scope>
    <source>
        <strain evidence="8 9">CBS 101986</strain>
    </source>
</reference>
<gene>
    <name evidence="8" type="ORF">D9619_000929</name>
</gene>
<feature type="coiled-coil region" evidence="5">
    <location>
        <begin position="324"/>
        <end position="527"/>
    </location>
</feature>
<evidence type="ECO:0000256" key="1">
    <source>
        <dbReference type="ARBA" id="ARBA00004604"/>
    </source>
</evidence>
<dbReference type="InterPro" id="IPR029064">
    <property type="entry name" value="Ribosomal_eL30-like_sf"/>
</dbReference>
<keyword evidence="9" id="KW-1185">Reference proteome</keyword>